<keyword evidence="2" id="KW-1185">Reference proteome</keyword>
<sequence length="347" mass="38734">MNHDALPAHNLAMIVSEFPKSTHAYRRGFCSDVYQNIISARIHLKEFNDHFLIRDAEEIAYSLVSMIGFTMDDEMIIDDFYNCTCLDENLNENINNRCFTIYNNENCLLHRLLHRFGKVDCLHKSYKYFNGFSVDPICGNGVIERGEVCDPGPEIYGVSWSWKILKNLSTSVNLLYDQRTTSTSKSKFLAKSGKTIIGDSGTMSSNNTTNSGHSRTIIGLTKDNEIKKFNNEKDSSKIEEKSLNTLPLIIKSSDDVNLSIGTSSEATSNLLNNATTTTTANSFTDTLSTSDDLSGVFVTRTKNGRLNQPNHFPKIIKSRKNNNLPSPLASYSSNVDSLPRIVLTGNP</sequence>
<dbReference type="WBParaSite" id="PTRK_0001296100.1">
    <property type="protein sequence ID" value="PTRK_0001296100.1"/>
    <property type="gene ID" value="PTRK_0001296100"/>
</dbReference>
<organism evidence="2 3">
    <name type="scientific">Parastrongyloides trichosuri</name>
    <name type="common">Possum-specific nematode worm</name>
    <dbReference type="NCBI Taxonomy" id="131310"/>
    <lineage>
        <taxon>Eukaryota</taxon>
        <taxon>Metazoa</taxon>
        <taxon>Ecdysozoa</taxon>
        <taxon>Nematoda</taxon>
        <taxon>Chromadorea</taxon>
        <taxon>Rhabditida</taxon>
        <taxon>Tylenchina</taxon>
        <taxon>Panagrolaimomorpha</taxon>
        <taxon>Strongyloidoidea</taxon>
        <taxon>Strongyloididae</taxon>
        <taxon>Parastrongyloides</taxon>
    </lineage>
</organism>
<dbReference type="AlphaFoldDB" id="A0A0N4ZWD0"/>
<feature type="region of interest" description="Disordered" evidence="1">
    <location>
        <begin position="302"/>
        <end position="331"/>
    </location>
</feature>
<evidence type="ECO:0000313" key="2">
    <source>
        <dbReference type="Proteomes" id="UP000038045"/>
    </source>
</evidence>
<feature type="compositionally biased region" description="Polar residues" evidence="1">
    <location>
        <begin position="321"/>
        <end position="331"/>
    </location>
</feature>
<name>A0A0N4ZWD0_PARTI</name>
<reference evidence="3" key="1">
    <citation type="submission" date="2017-02" db="UniProtKB">
        <authorList>
            <consortium name="WormBaseParasite"/>
        </authorList>
    </citation>
    <scope>IDENTIFICATION</scope>
</reference>
<dbReference type="STRING" id="131310.A0A0N4ZWD0"/>
<evidence type="ECO:0000313" key="3">
    <source>
        <dbReference type="WBParaSite" id="PTRK_0001296100.1"/>
    </source>
</evidence>
<accession>A0A0N4ZWD0</accession>
<evidence type="ECO:0000256" key="1">
    <source>
        <dbReference type="SAM" id="MobiDB-lite"/>
    </source>
</evidence>
<proteinExistence type="predicted"/>
<protein>
    <submittedName>
        <fullName evidence="3">tRNA-synt_2b domain-containing protein</fullName>
    </submittedName>
</protein>
<dbReference type="Proteomes" id="UP000038045">
    <property type="component" value="Unplaced"/>
</dbReference>